<dbReference type="Proteomes" id="UP000295055">
    <property type="component" value="Unassembled WGS sequence"/>
</dbReference>
<feature type="transmembrane region" description="Helical" evidence="2">
    <location>
        <begin position="20"/>
        <end position="41"/>
    </location>
</feature>
<keyword evidence="2" id="KW-0472">Membrane</keyword>
<dbReference type="AlphaFoldDB" id="A0A4R3NNG9"/>
<protein>
    <submittedName>
        <fullName evidence="3">Uncharacterized protein</fullName>
    </submittedName>
</protein>
<organism evidence="3 4">
    <name type="scientific">Providencia alcalifaciens</name>
    <dbReference type="NCBI Taxonomy" id="126385"/>
    <lineage>
        <taxon>Bacteria</taxon>
        <taxon>Pseudomonadati</taxon>
        <taxon>Pseudomonadota</taxon>
        <taxon>Gammaproteobacteria</taxon>
        <taxon>Enterobacterales</taxon>
        <taxon>Morganellaceae</taxon>
        <taxon>Providencia</taxon>
    </lineage>
</organism>
<reference evidence="3 4" key="1">
    <citation type="submission" date="2019-03" db="EMBL/GenBank/DDBJ databases">
        <title>Genomic analyses of the natural microbiome of Caenorhabditis elegans.</title>
        <authorList>
            <person name="Samuel B."/>
        </authorList>
    </citation>
    <scope>NUCLEOTIDE SEQUENCE [LARGE SCALE GENOMIC DNA]</scope>
    <source>
        <strain evidence="3 4">JUb102</strain>
    </source>
</reference>
<name>A0A4R3NNG9_9GAMM</name>
<dbReference type="RefSeq" id="WP_132495674.1">
    <property type="nucleotide sequence ID" value="NZ_SMAS01000002.1"/>
</dbReference>
<dbReference type="EMBL" id="SMAS01000002">
    <property type="protein sequence ID" value="TCT36970.1"/>
    <property type="molecule type" value="Genomic_DNA"/>
</dbReference>
<evidence type="ECO:0000256" key="1">
    <source>
        <dbReference type="SAM" id="Coils"/>
    </source>
</evidence>
<keyword evidence="2" id="KW-1133">Transmembrane helix</keyword>
<comment type="caution">
    <text evidence="3">The sequence shown here is derived from an EMBL/GenBank/DDBJ whole genome shotgun (WGS) entry which is preliminary data.</text>
</comment>
<evidence type="ECO:0000313" key="4">
    <source>
        <dbReference type="Proteomes" id="UP000295055"/>
    </source>
</evidence>
<keyword evidence="1" id="KW-0175">Coiled coil</keyword>
<evidence type="ECO:0000256" key="2">
    <source>
        <dbReference type="SAM" id="Phobius"/>
    </source>
</evidence>
<proteinExistence type="predicted"/>
<sequence length="313" mass="36713">MRKELKEVTKTFTSKVKNPILFTFGVSWVIFNWKVILFTLFSDTDILVKITYISINADKLSFLYSFFISVCYAYLMPQLTYWIRKSLFRINRKDKQISVIEQQKTLKDSIKLNELKAKNIFAFDRVKVGQENEIQKMKEEITQSKNREGELVKDKENAIKDKNDALSEKNKAIKEKNDAIKHRDVAYQKLDKQSKLYHQCESELDELILFITSKGVNGISGNISNELYDSMRKIIKEKLYINPYLSIDSNMDYYTAGKFRDVILDTPNIAIKYTTEAELFSKYLSTSNFINSLNLEQLMYIQLHLSNKKVTRK</sequence>
<accession>A0A4R3NNG9</accession>
<keyword evidence="2" id="KW-0812">Transmembrane</keyword>
<feature type="transmembrane region" description="Helical" evidence="2">
    <location>
        <begin position="61"/>
        <end position="83"/>
    </location>
</feature>
<gene>
    <name evidence="3" type="ORF">EC835_102435</name>
</gene>
<evidence type="ECO:0000313" key="3">
    <source>
        <dbReference type="EMBL" id="TCT36970.1"/>
    </source>
</evidence>
<dbReference type="OrthoDB" id="1443905at2"/>
<feature type="coiled-coil region" evidence="1">
    <location>
        <begin position="127"/>
        <end position="183"/>
    </location>
</feature>